<feature type="transmembrane region" description="Helical" evidence="1">
    <location>
        <begin position="108"/>
        <end position="130"/>
    </location>
</feature>
<evidence type="ECO:0000256" key="1">
    <source>
        <dbReference type="SAM" id="Phobius"/>
    </source>
</evidence>
<keyword evidence="3" id="KW-0418">Kinase</keyword>
<dbReference type="PANTHER" id="PTHR34220">
    <property type="entry name" value="SENSOR HISTIDINE KINASE YPDA"/>
    <property type="match status" value="1"/>
</dbReference>
<keyword evidence="1" id="KW-0472">Membrane</keyword>
<evidence type="ECO:0000313" key="4">
    <source>
        <dbReference type="Proteomes" id="UP000037755"/>
    </source>
</evidence>
<organism evidence="3 4">
    <name type="scientific">Flavobacterium akiainvivens</name>
    <dbReference type="NCBI Taxonomy" id="1202724"/>
    <lineage>
        <taxon>Bacteria</taxon>
        <taxon>Pseudomonadati</taxon>
        <taxon>Bacteroidota</taxon>
        <taxon>Flavobacteriia</taxon>
        <taxon>Flavobacteriales</taxon>
        <taxon>Flavobacteriaceae</taxon>
        <taxon>Flavobacterium</taxon>
    </lineage>
</organism>
<keyword evidence="3" id="KW-0808">Transferase</keyword>
<dbReference type="STRING" id="1202724.AM493_04135"/>
<feature type="transmembrane region" description="Helical" evidence="1">
    <location>
        <begin position="26"/>
        <end position="45"/>
    </location>
</feature>
<keyword evidence="4" id="KW-1185">Reference proteome</keyword>
<reference evidence="3 4" key="1">
    <citation type="submission" date="2015-08" db="EMBL/GenBank/DDBJ databases">
        <title>Whole genome sequence of Flavobacterium akiainvivens IK-1T, from decaying Wikstroemia oahuensis, an endemic Hawaiian shrub.</title>
        <authorList>
            <person name="Wan X."/>
            <person name="Hou S."/>
            <person name="Saito J."/>
            <person name="Donachie S."/>
        </authorList>
    </citation>
    <scope>NUCLEOTIDE SEQUENCE [LARGE SCALE GENOMIC DNA]</scope>
    <source>
        <strain evidence="3 4">IK-1</strain>
    </source>
</reference>
<evidence type="ECO:0000259" key="2">
    <source>
        <dbReference type="Pfam" id="PF06580"/>
    </source>
</evidence>
<feature type="transmembrane region" description="Helical" evidence="1">
    <location>
        <begin position="81"/>
        <end position="102"/>
    </location>
</feature>
<sequence>MNTSSHQQFINENIFFRFLISPGYRVFRHLLFIGLIGAVLFNSGSVIDNPIIIFLYFIILFYINMYLLVPKFLFKNKNIEYCLSVIGILLTVVICGSFFNPFDKTNGINIPLVSFLTVLLFAASSSIKLFQKGMVDKQLIYELEQSKTYVELEQLKNQINPHFLFNMLNNANVLTQKDPEKASQVLMRLSDLLRYQLYDSARDNVFLTSDIHFLEDLLNLEKVRRDNFDFLISKEGDLSGVQVPPLLFISFVENAIKHNNDPTKSSYVNLYFHVRKGELFFKCINSKPVQKFISSTGGLGLTNIKRRLELLFPEKHRLAIEDSSEYYCVVLLIKI</sequence>
<keyword evidence="1" id="KW-0812">Transmembrane</keyword>
<keyword evidence="1" id="KW-1133">Transmembrane helix</keyword>
<dbReference type="OrthoDB" id="9809908at2"/>
<dbReference type="InterPro" id="IPR010559">
    <property type="entry name" value="Sig_transdc_His_kin_internal"/>
</dbReference>
<feature type="transmembrane region" description="Helical" evidence="1">
    <location>
        <begin position="51"/>
        <end position="69"/>
    </location>
</feature>
<dbReference type="EMBL" id="LIYD01000005">
    <property type="protein sequence ID" value="KOS05310.1"/>
    <property type="molecule type" value="Genomic_DNA"/>
</dbReference>
<dbReference type="AlphaFoldDB" id="A0A0M9VH89"/>
<feature type="domain" description="Signal transduction histidine kinase internal region" evidence="2">
    <location>
        <begin position="151"/>
        <end position="226"/>
    </location>
</feature>
<dbReference type="InterPro" id="IPR050640">
    <property type="entry name" value="Bact_2-comp_sensor_kinase"/>
</dbReference>
<accession>A0A0M9VH89</accession>
<dbReference type="Pfam" id="PF06580">
    <property type="entry name" value="His_kinase"/>
    <property type="match status" value="1"/>
</dbReference>
<dbReference type="PANTHER" id="PTHR34220:SF7">
    <property type="entry name" value="SENSOR HISTIDINE KINASE YPDA"/>
    <property type="match status" value="1"/>
</dbReference>
<dbReference type="RefSeq" id="WP_054406381.1">
    <property type="nucleotide sequence ID" value="NZ_FOYA01000023.1"/>
</dbReference>
<evidence type="ECO:0000313" key="3">
    <source>
        <dbReference type="EMBL" id="KOS05310.1"/>
    </source>
</evidence>
<protein>
    <submittedName>
        <fullName evidence="3">Histidine kinase</fullName>
    </submittedName>
</protein>
<dbReference type="GO" id="GO:0000155">
    <property type="term" value="F:phosphorelay sensor kinase activity"/>
    <property type="evidence" value="ECO:0007669"/>
    <property type="project" value="InterPro"/>
</dbReference>
<gene>
    <name evidence="3" type="ORF">AM493_04135</name>
</gene>
<dbReference type="PATRIC" id="fig|1202724.3.peg.854"/>
<comment type="caution">
    <text evidence="3">The sequence shown here is derived from an EMBL/GenBank/DDBJ whole genome shotgun (WGS) entry which is preliminary data.</text>
</comment>
<name>A0A0M9VH89_9FLAO</name>
<dbReference type="GO" id="GO:0016020">
    <property type="term" value="C:membrane"/>
    <property type="evidence" value="ECO:0007669"/>
    <property type="project" value="InterPro"/>
</dbReference>
<dbReference type="Proteomes" id="UP000037755">
    <property type="component" value="Unassembled WGS sequence"/>
</dbReference>
<proteinExistence type="predicted"/>